<dbReference type="EMBL" id="LNQE01000779">
    <property type="protein sequence ID" value="KUG25039.1"/>
    <property type="molecule type" value="Genomic_DNA"/>
</dbReference>
<keyword evidence="5 7" id="KW-1133">Transmembrane helix</keyword>
<evidence type="ECO:0000256" key="5">
    <source>
        <dbReference type="ARBA" id="ARBA00022989"/>
    </source>
</evidence>
<keyword evidence="4 7" id="KW-0812">Transmembrane</keyword>
<evidence type="ECO:0000256" key="1">
    <source>
        <dbReference type="ARBA" id="ARBA00004651"/>
    </source>
</evidence>
<organism evidence="8">
    <name type="scientific">hydrocarbon metagenome</name>
    <dbReference type="NCBI Taxonomy" id="938273"/>
    <lineage>
        <taxon>unclassified sequences</taxon>
        <taxon>metagenomes</taxon>
        <taxon>ecological metagenomes</taxon>
    </lineage>
</organism>
<dbReference type="Pfam" id="PF01925">
    <property type="entry name" value="TauE"/>
    <property type="match status" value="1"/>
</dbReference>
<reference evidence="8" key="1">
    <citation type="journal article" date="2015" name="Proc. Natl. Acad. Sci. U.S.A.">
        <title>Networks of energetic and metabolic interactions define dynamics in microbial communities.</title>
        <authorList>
            <person name="Embree M."/>
            <person name="Liu J.K."/>
            <person name="Al-Bassam M.M."/>
            <person name="Zengler K."/>
        </authorList>
    </citation>
    <scope>NUCLEOTIDE SEQUENCE</scope>
</reference>
<gene>
    <name evidence="8" type="ORF">ASZ90_005142</name>
</gene>
<dbReference type="PANTHER" id="PTHR30269">
    <property type="entry name" value="TRANSMEMBRANE PROTEIN YFCA"/>
    <property type="match status" value="1"/>
</dbReference>
<feature type="transmembrane region" description="Helical" evidence="7">
    <location>
        <begin position="100"/>
        <end position="118"/>
    </location>
</feature>
<evidence type="ECO:0000256" key="4">
    <source>
        <dbReference type="ARBA" id="ARBA00022692"/>
    </source>
</evidence>
<feature type="transmembrane region" description="Helical" evidence="7">
    <location>
        <begin position="178"/>
        <end position="194"/>
    </location>
</feature>
<dbReference type="InterPro" id="IPR052017">
    <property type="entry name" value="TSUP"/>
</dbReference>
<evidence type="ECO:0000256" key="7">
    <source>
        <dbReference type="SAM" id="Phobius"/>
    </source>
</evidence>
<feature type="transmembrane region" description="Helical" evidence="7">
    <location>
        <begin position="7"/>
        <end position="40"/>
    </location>
</feature>
<feature type="transmembrane region" description="Helical" evidence="7">
    <location>
        <begin position="200"/>
        <end position="216"/>
    </location>
</feature>
<keyword evidence="3" id="KW-1003">Cell membrane</keyword>
<sequence length="248" mass="26620">MGDIESVIILFTVGAVSGVINVMAGGGSTLTLPALIFLGLDGTDANGTNRIAVLVQSIVAIHSFRSEKYSSFKLSFKMGLFTLPGAILGAIAASNIEGETFEKILGVVMIGVIITLLIPRKKINELNNIEKVPSLVYLSMFAIGFYGGFIQVGVGFLLMASLAYLLKESLVLVNVHKVFITFLFTIPAVIVFILNDNIVWFYGLSLAAGNGVGAWWSAKISIKKGEKIIKPVLIISIFIMALKLMGLF</sequence>
<evidence type="ECO:0000256" key="3">
    <source>
        <dbReference type="ARBA" id="ARBA00022475"/>
    </source>
</evidence>
<feature type="transmembrane region" description="Helical" evidence="7">
    <location>
        <begin position="74"/>
        <end position="93"/>
    </location>
</feature>
<feature type="transmembrane region" description="Helical" evidence="7">
    <location>
        <begin position="228"/>
        <end position="247"/>
    </location>
</feature>
<dbReference type="PANTHER" id="PTHR30269:SF0">
    <property type="entry name" value="MEMBRANE TRANSPORTER PROTEIN YFCA-RELATED"/>
    <property type="match status" value="1"/>
</dbReference>
<dbReference type="InterPro" id="IPR002781">
    <property type="entry name" value="TM_pro_TauE-like"/>
</dbReference>
<evidence type="ECO:0000256" key="2">
    <source>
        <dbReference type="ARBA" id="ARBA00022448"/>
    </source>
</evidence>
<feature type="transmembrane region" description="Helical" evidence="7">
    <location>
        <begin position="138"/>
        <end position="166"/>
    </location>
</feature>
<evidence type="ECO:0000256" key="6">
    <source>
        <dbReference type="ARBA" id="ARBA00023136"/>
    </source>
</evidence>
<dbReference type="GO" id="GO:0005886">
    <property type="term" value="C:plasma membrane"/>
    <property type="evidence" value="ECO:0007669"/>
    <property type="project" value="UniProtKB-SubCell"/>
</dbReference>
<proteinExistence type="predicted"/>
<evidence type="ECO:0000313" key="8">
    <source>
        <dbReference type="EMBL" id="KUG25039.1"/>
    </source>
</evidence>
<dbReference type="AlphaFoldDB" id="A0A0W8FVW3"/>
<accession>A0A0W8FVW3</accession>
<keyword evidence="2" id="KW-0813">Transport</keyword>
<name>A0A0W8FVW3_9ZZZZ</name>
<comment type="caution">
    <text evidence="8">The sequence shown here is derived from an EMBL/GenBank/DDBJ whole genome shotgun (WGS) entry which is preliminary data.</text>
</comment>
<comment type="subcellular location">
    <subcellularLocation>
        <location evidence="1">Cell membrane</location>
        <topology evidence="1">Multi-pass membrane protein</topology>
    </subcellularLocation>
</comment>
<protein>
    <submittedName>
        <fullName evidence="8">Putative membrane protein</fullName>
    </submittedName>
</protein>
<keyword evidence="6 7" id="KW-0472">Membrane</keyword>